<name>A0AA89AJY7_9ASTE</name>
<evidence type="ECO:0000313" key="9">
    <source>
        <dbReference type="EMBL" id="KAK3004036.1"/>
    </source>
</evidence>
<dbReference type="SUPFAM" id="SSF54826">
    <property type="entry name" value="Enolase N-terminal domain-like"/>
    <property type="match status" value="1"/>
</dbReference>
<dbReference type="HAMAP" id="MF_01659">
    <property type="entry name" value="MenD"/>
    <property type="match status" value="1"/>
</dbReference>
<evidence type="ECO:0000259" key="8">
    <source>
        <dbReference type="SMART" id="SM00922"/>
    </source>
</evidence>
<dbReference type="InterPro" id="IPR032264">
    <property type="entry name" value="MenD_middle"/>
</dbReference>
<protein>
    <recommendedName>
        <fullName evidence="8">Mandelate racemase/muconate lactonizing enzyme C-terminal domain-containing protein</fullName>
    </recommendedName>
</protein>
<organism evidence="9 10">
    <name type="scientific">Escallonia herrerae</name>
    <dbReference type="NCBI Taxonomy" id="1293975"/>
    <lineage>
        <taxon>Eukaryota</taxon>
        <taxon>Viridiplantae</taxon>
        <taxon>Streptophyta</taxon>
        <taxon>Embryophyta</taxon>
        <taxon>Tracheophyta</taxon>
        <taxon>Spermatophyta</taxon>
        <taxon>Magnoliopsida</taxon>
        <taxon>eudicotyledons</taxon>
        <taxon>Gunneridae</taxon>
        <taxon>Pentapetalae</taxon>
        <taxon>asterids</taxon>
        <taxon>campanulids</taxon>
        <taxon>Escalloniales</taxon>
        <taxon>Escalloniaceae</taxon>
        <taxon>Escallonia</taxon>
    </lineage>
</organism>
<keyword evidence="2" id="KW-0808">Transferase</keyword>
<dbReference type="GO" id="GO:0046872">
    <property type="term" value="F:metal ion binding"/>
    <property type="evidence" value="ECO:0007669"/>
    <property type="project" value="UniProtKB-KW"/>
</dbReference>
<dbReference type="SUPFAM" id="SSF53474">
    <property type="entry name" value="alpha/beta-Hydrolases"/>
    <property type="match status" value="1"/>
</dbReference>
<keyword evidence="7" id="KW-0456">Lyase</keyword>
<dbReference type="Gene3D" id="3.30.390.10">
    <property type="entry name" value="Enolase-like, N-terminal domain"/>
    <property type="match status" value="1"/>
</dbReference>
<evidence type="ECO:0000256" key="4">
    <source>
        <dbReference type="ARBA" id="ARBA00022842"/>
    </source>
</evidence>
<dbReference type="InterPro" id="IPR000073">
    <property type="entry name" value="AB_hydrolase_1"/>
</dbReference>
<dbReference type="GO" id="GO:0070205">
    <property type="term" value="F:2-succinyl-6-hydroxy-2,4-cyclohexadiene-1-carboxylate synthase activity"/>
    <property type="evidence" value="ECO:0007669"/>
    <property type="project" value="InterPro"/>
</dbReference>
<dbReference type="PROSITE" id="PS00909">
    <property type="entry name" value="MR_MLE_2"/>
    <property type="match status" value="1"/>
</dbReference>
<keyword evidence="10" id="KW-1185">Reference proteome</keyword>
<dbReference type="GO" id="GO:0009234">
    <property type="term" value="P:menaquinone biosynthetic process"/>
    <property type="evidence" value="ECO:0007669"/>
    <property type="project" value="UniProtKB-KW"/>
</dbReference>
<proteinExistence type="inferred from homology"/>
<dbReference type="GO" id="GO:0070204">
    <property type="term" value="F:2-succinyl-5-enolpyruvyl-6-hydroxy-3-cyclohexene-1-carboxylic-acid synthase activity"/>
    <property type="evidence" value="ECO:0007669"/>
    <property type="project" value="InterPro"/>
</dbReference>
<feature type="domain" description="Mandelate racemase/muconate lactonizing enzyme C-terminal" evidence="8">
    <location>
        <begin position="1206"/>
        <end position="1302"/>
    </location>
</feature>
<dbReference type="InterPro" id="IPR018110">
    <property type="entry name" value="Mandel_Rmase/mucon_lact_enz_CS"/>
</dbReference>
<dbReference type="InterPro" id="IPR013342">
    <property type="entry name" value="Mandelate_racemase_C"/>
</dbReference>
<dbReference type="NCBIfam" id="TIGR00173">
    <property type="entry name" value="menD"/>
    <property type="match status" value="1"/>
</dbReference>
<dbReference type="Gene3D" id="3.40.50.970">
    <property type="match status" value="2"/>
</dbReference>
<dbReference type="EMBL" id="JAVXUP010002322">
    <property type="protein sequence ID" value="KAK3004036.1"/>
    <property type="molecule type" value="Genomic_DNA"/>
</dbReference>
<keyword evidence="3" id="KW-0479">Metal-binding</keyword>
<dbReference type="SUPFAM" id="SSF52518">
    <property type="entry name" value="Thiamin diphosphate-binding fold (THDP-binding)"/>
    <property type="match status" value="2"/>
</dbReference>
<dbReference type="Proteomes" id="UP001188597">
    <property type="component" value="Unassembled WGS sequence"/>
</dbReference>
<dbReference type="InterPro" id="IPR029035">
    <property type="entry name" value="DHS-like_NAD/FAD-binding_dom"/>
</dbReference>
<sequence>MGTVRVSEKIEISIGHTNTPSLSLILVVAFRSRGIAKKSSQTSITTEAFIPSPFHDPNPNVLINTTMEAHPITSHPTPLSPFPLLRRRRTITIRTPPGLSLTVPPHFALLRRRRIANYRVIRGALPNTDSAPVILEAEDAELLLATCITRTLPPALTLEHGLDKIKEAVEELKLNPLCCTSAMYRFQVAVSPGAKALNWFCCQPESSRVFPQFFLSREIDNPTRKMVSLNRTRGVFGIGAALKFKGFYSCVSTDVNLFQRCPSNDCNITLWCFNRCPSNDSALAMRYGFAIFDSETMSSSKEYETGSFHLFIPQTGKGPAVISPCKRGPSKISPQSFIHLKPDTKHHMAPITEEYHNKCIVPVLRKFNMVEDKNAQMVYATALSQGGRDFLGDPMELKDASFSCQFSIRLSPTVAISKNMCLSGGNLCTNYSGCMSLFQYELDHVGENTYLSVQDYANINTLWASLIIEECSRLGLTYFCVAPGSRSSPLAIAASSHPLTTCIACFDERSLAFHAIGYARGSHKPAVVITSSGTAVSNLLPAVVEASQDFVPLVLLTADRPPELQDAGANQAINQVNHFGPFVRYFFGLPAPTDDIPARMVLTTLDSAVHWATSSPSGPAHINCPFREPLENSPRKWMRSCLEGLDFWMSSAAPFTSYVQVQHSLACCYTHGHMTEVTRVIQGAKRGLLLIGAIRTEDDIWAALLLAKHLQWPIVADILSGLRLRKYMTSFSTNAENLLFVDHLDHLLLSSVFREWALPDVVVQIGSRITSKRISEMLEDSFPRAYIMVEKHPSRHDPSHIVTHRIQSSATEFTGCLLKACKPRMSRNWIGFLRALDMMVAWEISCLIGSDNSLTEPYVAHAIPEVLNCGSSIFIGNSMPIRDANMYGSNWARCSHDIPALLTSGLSCHWIQVAGNRGASGIDGLLSTAIGFSVGCNKQVLCLMGDVSFLHDTNGLALLKQRVPRKGMTILVINNHGGAIFSLLPVADKTDQSILSQYFYTSHDVSIHQLCMAHGVKHVKVLTKMELQDALRISQQEEVDCVVEVESCIDANATFHRVQLCAAPTSASVNYDATALYREGFILSLCLDDGSLGFGEVAPLQFEEESLLDVEHQLRFLIHLIEGANISFPLPLLKGSFSYWIWNSLGLVPASILPSVRCGLEMAVLNALAAAHGSSLLDLLHARTSNEGVSERNVKICALLDSKGTPAEVAYIAGGLVDEGFTAIKLKVGRRADPTEDAAVIKEIRKKIGHQIELRADANRKWAYKEAIRFGNHVKDCGLQYIEEPVSDGDDIIKFCEETGLPVAIDETIANFQENFLEMLAKFTHAGVVAVVIKPSVVGGFENAALIARWAQQHGKMAVVSAAFESGLGLSAYIQFSCYLGLQSADVCKVMNKEPALSIAHGLGTYRWFKEDVTAEPLSIHRNPYSGFMEASVADAGRLLQNFEFNHNCIIRSNIREHVFNYQLVVELEDFAISIDVQEIGQNPDNDVLVFLHGFLGTGEDWVPMMEAISGSARCVAIDLPGHGGSKMQYQNGNQSAQDPTFSIEVVAEILCKLLHLITPKKVTMIGYSLGARIALYMALRCSDKVEGAVIISGSPGLKDDVARKIRRIKDDVLACSFISHGLEHFIQMWYAGDLWNSLRGHPRFKQIAASRLKHDDVHALAKSLSDLSVGRQPSLWEDLKHCTIPILFIVGERDEKFLRIAQEMCSQISQGRGSGNISGRDAYDIAKVPNCGHAVHLENPLPVISAVTRFLTRMKDYHANQKSF</sequence>
<dbReference type="InterPro" id="IPR029017">
    <property type="entry name" value="Enolase-like_N"/>
</dbReference>
<dbReference type="GO" id="GO:0009063">
    <property type="term" value="P:amino acid catabolic process"/>
    <property type="evidence" value="ECO:0007669"/>
    <property type="project" value="InterPro"/>
</dbReference>
<evidence type="ECO:0000313" key="10">
    <source>
        <dbReference type="Proteomes" id="UP001188597"/>
    </source>
</evidence>
<evidence type="ECO:0000256" key="1">
    <source>
        <dbReference type="ARBA" id="ARBA00022428"/>
    </source>
</evidence>
<dbReference type="InterPro" id="IPR012001">
    <property type="entry name" value="Thiamin_PyroP_enz_TPP-bd_dom"/>
</dbReference>
<comment type="caution">
    <text evidence="9">The sequence shown here is derived from an EMBL/GenBank/DDBJ whole genome shotgun (WGS) entry which is preliminary data.</text>
</comment>
<dbReference type="HAMAP" id="MF_01660">
    <property type="entry name" value="MenH"/>
    <property type="match status" value="1"/>
</dbReference>
<reference evidence="9" key="1">
    <citation type="submission" date="2022-12" db="EMBL/GenBank/DDBJ databases">
        <title>Draft genome assemblies for two species of Escallonia (Escalloniales).</title>
        <authorList>
            <person name="Chanderbali A."/>
            <person name="Dervinis C."/>
            <person name="Anghel I."/>
            <person name="Soltis D."/>
            <person name="Soltis P."/>
            <person name="Zapata F."/>
        </authorList>
    </citation>
    <scope>NUCLEOTIDE SEQUENCE</scope>
    <source>
        <strain evidence="9">UCBG64.0493</strain>
        <tissue evidence="9">Leaf</tissue>
    </source>
</reference>
<dbReference type="PANTHER" id="PTHR42916">
    <property type="entry name" value="2-SUCCINYL-5-ENOLPYRUVYL-6-HYDROXY-3-CYCLOHEXENE-1-CARBOXYLATE SYNTHASE"/>
    <property type="match status" value="1"/>
</dbReference>
<dbReference type="InterPro" id="IPR004433">
    <property type="entry name" value="MenaQ_synth_MenD"/>
</dbReference>
<dbReference type="InterPro" id="IPR029058">
    <property type="entry name" value="AB_hydrolase_fold"/>
</dbReference>
<dbReference type="InterPro" id="IPR036849">
    <property type="entry name" value="Enolase-like_C_sf"/>
</dbReference>
<evidence type="ECO:0000256" key="5">
    <source>
        <dbReference type="ARBA" id="ARBA00023052"/>
    </source>
</evidence>
<accession>A0AA89AJY7</accession>
<dbReference type="SFLD" id="SFLDS00001">
    <property type="entry name" value="Enolase"/>
    <property type="match status" value="1"/>
</dbReference>
<dbReference type="Pfam" id="PF02776">
    <property type="entry name" value="TPP_enzyme_N"/>
    <property type="match status" value="1"/>
</dbReference>
<dbReference type="Gene3D" id="3.40.50.1220">
    <property type="entry name" value="TPP-binding domain"/>
    <property type="match status" value="1"/>
</dbReference>
<evidence type="ECO:0000256" key="6">
    <source>
        <dbReference type="ARBA" id="ARBA00023211"/>
    </source>
</evidence>
<keyword evidence="6" id="KW-0464">Manganese</keyword>
<dbReference type="InterPro" id="IPR029065">
    <property type="entry name" value="Enolase_C-like"/>
</dbReference>
<keyword evidence="1" id="KW-0474">Menaquinone biosynthesis</keyword>
<dbReference type="Pfam" id="PF12697">
    <property type="entry name" value="Abhydrolase_6"/>
    <property type="match status" value="1"/>
</dbReference>
<evidence type="ECO:0000256" key="7">
    <source>
        <dbReference type="ARBA" id="ARBA00023239"/>
    </source>
</evidence>
<dbReference type="SFLD" id="SFLDG00180">
    <property type="entry name" value="muconate_cycloisomerase"/>
    <property type="match status" value="1"/>
</dbReference>
<evidence type="ECO:0000256" key="3">
    <source>
        <dbReference type="ARBA" id="ARBA00022723"/>
    </source>
</evidence>
<dbReference type="InterPro" id="IPR022485">
    <property type="entry name" value="SHCHC_synthase_MenH"/>
</dbReference>
<keyword evidence="4" id="KW-0460">Magnesium</keyword>
<dbReference type="Pfam" id="PF16582">
    <property type="entry name" value="TPP_enzyme_M_2"/>
    <property type="match status" value="1"/>
</dbReference>
<dbReference type="SUPFAM" id="SSF51604">
    <property type="entry name" value="Enolase C-terminal domain-like"/>
    <property type="match status" value="1"/>
</dbReference>
<dbReference type="SMART" id="SM00922">
    <property type="entry name" value="MR_MLE"/>
    <property type="match status" value="1"/>
</dbReference>
<dbReference type="Pfam" id="PF02775">
    <property type="entry name" value="TPP_enzyme_C"/>
    <property type="match status" value="1"/>
</dbReference>
<dbReference type="NCBIfam" id="TIGR01927">
    <property type="entry name" value="menC_gam_Gplu"/>
    <property type="match status" value="1"/>
</dbReference>
<dbReference type="GO" id="GO:0030976">
    <property type="term" value="F:thiamine pyrophosphate binding"/>
    <property type="evidence" value="ECO:0007669"/>
    <property type="project" value="InterPro"/>
</dbReference>
<dbReference type="PANTHER" id="PTHR42916:SF1">
    <property type="entry name" value="PROTEIN PHYLLO, CHLOROPLASTIC"/>
    <property type="match status" value="1"/>
</dbReference>
<dbReference type="InterPro" id="IPR011766">
    <property type="entry name" value="TPP_enzyme_TPP-bd"/>
</dbReference>
<keyword evidence="5" id="KW-0786">Thiamine pyrophosphate</keyword>
<dbReference type="InterPro" id="IPR029061">
    <property type="entry name" value="THDP-binding"/>
</dbReference>
<dbReference type="SFLD" id="SFLDF00009">
    <property type="entry name" value="o-succinylbenzoate_synthase"/>
    <property type="match status" value="1"/>
</dbReference>
<dbReference type="SUPFAM" id="SSF52467">
    <property type="entry name" value="DHS-like NAD/FAD-binding domain"/>
    <property type="match status" value="1"/>
</dbReference>
<dbReference type="Gene3D" id="3.20.20.120">
    <property type="entry name" value="Enolase-like C-terminal domain"/>
    <property type="match status" value="1"/>
</dbReference>
<dbReference type="CDD" id="cd07037">
    <property type="entry name" value="TPP_PYR_MenD"/>
    <property type="match status" value="1"/>
</dbReference>
<dbReference type="GO" id="GO:0016787">
    <property type="term" value="F:hydrolase activity"/>
    <property type="evidence" value="ECO:0007669"/>
    <property type="project" value="UniProtKB-ARBA"/>
</dbReference>
<dbReference type="CDD" id="cd02009">
    <property type="entry name" value="TPP_SHCHC_synthase"/>
    <property type="match status" value="1"/>
</dbReference>
<dbReference type="Pfam" id="PF13378">
    <property type="entry name" value="MR_MLE_C"/>
    <property type="match status" value="1"/>
</dbReference>
<gene>
    <name evidence="9" type="ORF">RJ639_019334</name>
</gene>
<dbReference type="Gene3D" id="3.40.50.1820">
    <property type="entry name" value="alpha/beta hydrolase"/>
    <property type="match status" value="1"/>
</dbReference>
<evidence type="ECO:0000256" key="2">
    <source>
        <dbReference type="ARBA" id="ARBA00022679"/>
    </source>
</evidence>